<feature type="domain" description="FAD-binding FR-type" evidence="9">
    <location>
        <begin position="18"/>
        <end position="120"/>
    </location>
</feature>
<protein>
    <submittedName>
        <fullName evidence="10">PDR/VanB family oxidoreductase</fullName>
        <ecNumber evidence="10">1.-.-.-</ecNumber>
    </submittedName>
</protein>
<reference evidence="11" key="1">
    <citation type="submission" date="2023-07" db="EMBL/GenBank/DDBJ databases">
        <title>Conexibacter stalactiti sp. nov., isolated from stalactites in a lava cave and emended description of the genus Conexibacter.</title>
        <authorList>
            <person name="Lee S.D."/>
        </authorList>
    </citation>
    <scope>NUCLEOTIDE SEQUENCE [LARGE SCALE GENOMIC DNA]</scope>
    <source>
        <strain evidence="11">KCTC 39840</strain>
    </source>
</reference>
<evidence type="ECO:0000259" key="8">
    <source>
        <dbReference type="PROSITE" id="PS51085"/>
    </source>
</evidence>
<dbReference type="EC" id="1.-.-.-" evidence="10"/>
<dbReference type="GO" id="GO:0016491">
    <property type="term" value="F:oxidoreductase activity"/>
    <property type="evidence" value="ECO:0007669"/>
    <property type="project" value="UniProtKB-KW"/>
</dbReference>
<dbReference type="CDD" id="cd00207">
    <property type="entry name" value="fer2"/>
    <property type="match status" value="1"/>
</dbReference>
<evidence type="ECO:0000256" key="7">
    <source>
        <dbReference type="ARBA" id="ARBA00023014"/>
    </source>
</evidence>
<dbReference type="PANTHER" id="PTHR47354">
    <property type="entry name" value="NADH OXIDOREDUCTASE HCR"/>
    <property type="match status" value="1"/>
</dbReference>
<dbReference type="InterPro" id="IPR036010">
    <property type="entry name" value="2Fe-2S_ferredoxin-like_sf"/>
</dbReference>
<evidence type="ECO:0000313" key="11">
    <source>
        <dbReference type="Proteomes" id="UP001284601"/>
    </source>
</evidence>
<evidence type="ECO:0000256" key="1">
    <source>
        <dbReference type="ARBA" id="ARBA00001974"/>
    </source>
</evidence>
<sequence length="332" mass="35616">MSGASDVPGARGPGDPREAIFEVVVTQLTYEADAVVSVRLERPDGAPLPAWEPGAHVDLLLPVGITRQYSLIESPPDFSSYTIAVLQQPNSRGGSEYVHVFLRPGQRVALGAPRNHFALDPAPHYLFLGGGIGITPLLSMVRAAALRRARWSLHYGGRSVRSMAFAQELVAAHGDAVRLWPADERGPLPLGELLRERADDTLLYCCGPAPLLSAVQEQAERAGWPREAIHFERFAPTVHAHGPDLPVTVVARRSGVEVLVEEDESLLDGLARAGVSMASSCRAGVCGACQATVLDGVPDHRDDVLTPAQREAGDVMMPCVSRARGERIVLDV</sequence>
<name>A0ABU4HVY1_9ACTN</name>
<keyword evidence="6" id="KW-0408">Iron</keyword>
<dbReference type="Gene3D" id="2.40.30.10">
    <property type="entry name" value="Translation factors"/>
    <property type="match status" value="1"/>
</dbReference>
<keyword evidence="2" id="KW-0285">Flavoprotein</keyword>
<evidence type="ECO:0000313" key="10">
    <source>
        <dbReference type="EMBL" id="MDW5596999.1"/>
    </source>
</evidence>
<dbReference type="PROSITE" id="PS51384">
    <property type="entry name" value="FAD_FR"/>
    <property type="match status" value="1"/>
</dbReference>
<evidence type="ECO:0000256" key="2">
    <source>
        <dbReference type="ARBA" id="ARBA00022630"/>
    </source>
</evidence>
<dbReference type="InterPro" id="IPR050415">
    <property type="entry name" value="MRET"/>
</dbReference>
<organism evidence="10 11">
    <name type="scientific">Conexibacter stalactiti</name>
    <dbReference type="NCBI Taxonomy" id="1940611"/>
    <lineage>
        <taxon>Bacteria</taxon>
        <taxon>Bacillati</taxon>
        <taxon>Actinomycetota</taxon>
        <taxon>Thermoleophilia</taxon>
        <taxon>Solirubrobacterales</taxon>
        <taxon>Conexibacteraceae</taxon>
        <taxon>Conexibacter</taxon>
    </lineage>
</organism>
<evidence type="ECO:0000256" key="5">
    <source>
        <dbReference type="ARBA" id="ARBA00023002"/>
    </source>
</evidence>
<feature type="domain" description="2Fe-2S ferredoxin-type" evidence="8">
    <location>
        <begin position="245"/>
        <end position="332"/>
    </location>
</feature>
<dbReference type="InterPro" id="IPR001041">
    <property type="entry name" value="2Fe-2S_ferredoxin-type"/>
</dbReference>
<gene>
    <name evidence="10" type="ORF">R7226_21810</name>
</gene>
<keyword evidence="11" id="KW-1185">Reference proteome</keyword>
<keyword evidence="5 10" id="KW-0560">Oxidoreductase</keyword>
<dbReference type="Gene3D" id="3.40.50.80">
    <property type="entry name" value="Nucleotide-binding domain of ferredoxin-NADP reductase (FNR) module"/>
    <property type="match status" value="1"/>
</dbReference>
<dbReference type="InterPro" id="IPR039261">
    <property type="entry name" value="FNR_nucleotide-bd"/>
</dbReference>
<comment type="caution">
    <text evidence="10">The sequence shown here is derived from an EMBL/GenBank/DDBJ whole genome shotgun (WGS) entry which is preliminary data.</text>
</comment>
<dbReference type="Pfam" id="PF00111">
    <property type="entry name" value="Fer2"/>
    <property type="match status" value="1"/>
</dbReference>
<dbReference type="PRINTS" id="PR00409">
    <property type="entry name" value="PHDIOXRDTASE"/>
</dbReference>
<dbReference type="RefSeq" id="WP_318599434.1">
    <property type="nucleotide sequence ID" value="NZ_JAWSTH010000071.1"/>
</dbReference>
<dbReference type="InterPro" id="IPR001433">
    <property type="entry name" value="OxRdtase_FAD/NAD-bd"/>
</dbReference>
<keyword evidence="3" id="KW-0001">2Fe-2S</keyword>
<dbReference type="InterPro" id="IPR006058">
    <property type="entry name" value="2Fe2S_fd_BS"/>
</dbReference>
<dbReference type="CDD" id="cd06185">
    <property type="entry name" value="PDR_like"/>
    <property type="match status" value="1"/>
</dbReference>
<evidence type="ECO:0000256" key="4">
    <source>
        <dbReference type="ARBA" id="ARBA00022723"/>
    </source>
</evidence>
<evidence type="ECO:0000256" key="6">
    <source>
        <dbReference type="ARBA" id="ARBA00023004"/>
    </source>
</evidence>
<dbReference type="Gene3D" id="3.10.20.30">
    <property type="match status" value="1"/>
</dbReference>
<dbReference type="InterPro" id="IPR017927">
    <property type="entry name" value="FAD-bd_FR_type"/>
</dbReference>
<keyword evidence="4" id="KW-0479">Metal-binding</keyword>
<dbReference type="PROSITE" id="PS00197">
    <property type="entry name" value="2FE2S_FER_1"/>
    <property type="match status" value="1"/>
</dbReference>
<dbReference type="Pfam" id="PF00175">
    <property type="entry name" value="NAD_binding_1"/>
    <property type="match status" value="1"/>
</dbReference>
<dbReference type="InterPro" id="IPR017938">
    <property type="entry name" value="Riboflavin_synthase-like_b-brl"/>
</dbReference>
<dbReference type="PROSITE" id="PS51085">
    <property type="entry name" value="2FE2S_FER_2"/>
    <property type="match status" value="1"/>
</dbReference>
<accession>A0ABU4HVY1</accession>
<dbReference type="SUPFAM" id="SSF52343">
    <property type="entry name" value="Ferredoxin reductase-like, C-terminal NADP-linked domain"/>
    <property type="match status" value="1"/>
</dbReference>
<keyword evidence="7" id="KW-0411">Iron-sulfur</keyword>
<evidence type="ECO:0000259" key="9">
    <source>
        <dbReference type="PROSITE" id="PS51384"/>
    </source>
</evidence>
<evidence type="ECO:0000256" key="3">
    <source>
        <dbReference type="ARBA" id="ARBA00022714"/>
    </source>
</evidence>
<dbReference type="SUPFAM" id="SSF54292">
    <property type="entry name" value="2Fe-2S ferredoxin-like"/>
    <property type="match status" value="1"/>
</dbReference>
<comment type="cofactor">
    <cofactor evidence="1">
        <name>FAD</name>
        <dbReference type="ChEBI" id="CHEBI:57692"/>
    </cofactor>
</comment>
<dbReference type="SUPFAM" id="SSF63380">
    <property type="entry name" value="Riboflavin synthase domain-like"/>
    <property type="match status" value="1"/>
</dbReference>
<dbReference type="InterPro" id="IPR012675">
    <property type="entry name" value="Beta-grasp_dom_sf"/>
</dbReference>
<dbReference type="EMBL" id="JAWSTH010000071">
    <property type="protein sequence ID" value="MDW5596999.1"/>
    <property type="molecule type" value="Genomic_DNA"/>
</dbReference>
<proteinExistence type="predicted"/>
<dbReference type="Proteomes" id="UP001284601">
    <property type="component" value="Unassembled WGS sequence"/>
</dbReference>
<reference evidence="10 11" key="2">
    <citation type="submission" date="2023-10" db="EMBL/GenBank/DDBJ databases">
        <authorList>
            <person name="Han X.F."/>
        </authorList>
    </citation>
    <scope>NUCLEOTIDE SEQUENCE [LARGE SCALE GENOMIC DNA]</scope>
    <source>
        <strain evidence="10 11">KCTC 39840</strain>
    </source>
</reference>
<dbReference type="PANTHER" id="PTHR47354:SF1">
    <property type="entry name" value="CARNITINE MONOOXYGENASE REDUCTASE SUBUNIT"/>
    <property type="match status" value="1"/>
</dbReference>